<name>A0A7S3V7Q1_9STRA</name>
<dbReference type="Gene3D" id="2.60.120.620">
    <property type="entry name" value="q2cbj1_9rhob like domain"/>
    <property type="match status" value="1"/>
</dbReference>
<dbReference type="InterPro" id="IPR051961">
    <property type="entry name" value="Fungal_Metabolite_Diox"/>
</dbReference>
<organism evidence="2">
    <name type="scientific">Chaetoceros debilis</name>
    <dbReference type="NCBI Taxonomy" id="122233"/>
    <lineage>
        <taxon>Eukaryota</taxon>
        <taxon>Sar</taxon>
        <taxon>Stramenopiles</taxon>
        <taxon>Ochrophyta</taxon>
        <taxon>Bacillariophyta</taxon>
        <taxon>Coscinodiscophyceae</taxon>
        <taxon>Chaetocerotophycidae</taxon>
        <taxon>Chaetocerotales</taxon>
        <taxon>Chaetocerotaceae</taxon>
        <taxon>Chaetoceros</taxon>
    </lineage>
</organism>
<feature type="compositionally biased region" description="Basic and acidic residues" evidence="1">
    <location>
        <begin position="1"/>
        <end position="11"/>
    </location>
</feature>
<proteinExistence type="predicted"/>
<sequence>MKKTRPTEKNKLSNGSGKNNRKKRKKGKQTHDRPRKDNSSISEVEEYNKCNKSSSSLAASIFGSDIENAEMVTSLSSSIFGSNAFDATSNGKDDGGDKQGKNRPGSNPKLGSLENLFSSSRQLEQIDDRVKKNLDRMVSNDGHSIGEQCKDSTTSTSSSTKRKESVSRSSTTKKTRLEIIKCRKGRCTSKDAIELTESITVQAPNLSQVSSSASLDGEDGSELAEIRRGMENMFTIQCDSVMRENGVLIIQSAKRAVKKNSHMSSKSEEGIIPTAIMESMSDKACAIEKKVCSRLDEKGIIIHAKEHEGTGTKRKSMGSTRTSKEEDNIETCTSSENLKNEVNHSFQYHEVASRCLGRLDIRYNMDQYPFNKNEVVSNSFITPVVQSLLGKDAKLVYAGLILSFPHSADQPWHQDGTSLFGDQEFPVASSSHLPPYALNIFVPLEDVTVDLGPTEFCVGSHYRETALKVMEHLRRGDETSAKVIGPLLKAGDALIYDYRICHRGTQNLSKAGMTRPMLYLMYARPWFNEHINFGHDKLFA</sequence>
<dbReference type="Pfam" id="PF05721">
    <property type="entry name" value="PhyH"/>
    <property type="match status" value="1"/>
</dbReference>
<accession>A0A7S3V7Q1</accession>
<feature type="compositionally biased region" description="Basic and acidic residues" evidence="1">
    <location>
        <begin position="29"/>
        <end position="38"/>
    </location>
</feature>
<feature type="region of interest" description="Disordered" evidence="1">
    <location>
        <begin position="1"/>
        <end position="54"/>
    </location>
</feature>
<evidence type="ECO:0000313" key="2">
    <source>
        <dbReference type="EMBL" id="CAE0462159.1"/>
    </source>
</evidence>
<gene>
    <name evidence="2" type="ORF">CDEB00056_LOCUS7000</name>
</gene>
<feature type="compositionally biased region" description="Basic residues" evidence="1">
    <location>
        <begin position="19"/>
        <end position="28"/>
    </location>
</feature>
<feature type="region of interest" description="Disordered" evidence="1">
    <location>
        <begin position="309"/>
        <end position="331"/>
    </location>
</feature>
<dbReference type="AlphaFoldDB" id="A0A7S3V7Q1"/>
<dbReference type="InterPro" id="IPR008775">
    <property type="entry name" value="Phytyl_CoA_dOase-like"/>
</dbReference>
<evidence type="ECO:0000256" key="1">
    <source>
        <dbReference type="SAM" id="MobiDB-lite"/>
    </source>
</evidence>
<protein>
    <recommendedName>
        <fullName evidence="3">Phytanoyl-CoA dioxygenase</fullName>
    </recommendedName>
</protein>
<feature type="region of interest" description="Disordered" evidence="1">
    <location>
        <begin position="139"/>
        <end position="174"/>
    </location>
</feature>
<dbReference type="SUPFAM" id="SSF51197">
    <property type="entry name" value="Clavaminate synthase-like"/>
    <property type="match status" value="1"/>
</dbReference>
<evidence type="ECO:0008006" key="3">
    <source>
        <dbReference type="Google" id="ProtNLM"/>
    </source>
</evidence>
<reference evidence="2" key="1">
    <citation type="submission" date="2021-01" db="EMBL/GenBank/DDBJ databases">
        <authorList>
            <person name="Corre E."/>
            <person name="Pelletier E."/>
            <person name="Niang G."/>
            <person name="Scheremetjew M."/>
            <person name="Finn R."/>
            <person name="Kale V."/>
            <person name="Holt S."/>
            <person name="Cochrane G."/>
            <person name="Meng A."/>
            <person name="Brown T."/>
            <person name="Cohen L."/>
        </authorList>
    </citation>
    <scope>NUCLEOTIDE SEQUENCE</scope>
    <source>
        <strain evidence="2">MM31A-1</strain>
    </source>
</reference>
<feature type="region of interest" description="Disordered" evidence="1">
    <location>
        <begin position="88"/>
        <end position="121"/>
    </location>
</feature>
<dbReference type="PANTHER" id="PTHR37563">
    <property type="entry name" value="PHYTANOYL-COA DIOXYGENASE FAMILY PROTEIN (AFU_ORTHOLOGUE AFUA_2G03330)"/>
    <property type="match status" value="1"/>
</dbReference>
<dbReference type="EMBL" id="HBIO01009125">
    <property type="protein sequence ID" value="CAE0462159.1"/>
    <property type="molecule type" value="Transcribed_RNA"/>
</dbReference>
<feature type="compositionally biased region" description="Basic and acidic residues" evidence="1">
    <location>
        <begin position="91"/>
        <end position="100"/>
    </location>
</feature>
<dbReference type="PANTHER" id="PTHR37563:SF2">
    <property type="entry name" value="PHYTANOYL-COA DIOXYGENASE FAMILY PROTEIN (AFU_ORTHOLOGUE AFUA_2G03330)"/>
    <property type="match status" value="1"/>
</dbReference>